<dbReference type="SUPFAM" id="SSF53335">
    <property type="entry name" value="S-adenosyl-L-methionine-dependent methyltransferases"/>
    <property type="match status" value="1"/>
</dbReference>
<dbReference type="Proteomes" id="UP000193944">
    <property type="component" value="Unassembled WGS sequence"/>
</dbReference>
<reference evidence="3 4" key="2">
    <citation type="submission" date="2016-08" db="EMBL/GenBank/DDBJ databases">
        <title>Pervasive Adenine N6-methylation of Active Genes in Fungi.</title>
        <authorList>
            <consortium name="DOE Joint Genome Institute"/>
            <person name="Mondo S.J."/>
            <person name="Dannebaum R.O."/>
            <person name="Kuo R.C."/>
            <person name="Labutti K."/>
            <person name="Haridas S."/>
            <person name="Kuo A."/>
            <person name="Salamov A."/>
            <person name="Ahrendt S.R."/>
            <person name="Lipzen A."/>
            <person name="Sullivan W."/>
            <person name="Andreopoulos W.B."/>
            <person name="Clum A."/>
            <person name="Lindquist E."/>
            <person name="Daum C."/>
            <person name="Ramamoorthy G.K."/>
            <person name="Gryganskyi A."/>
            <person name="Culley D."/>
            <person name="Magnuson J.K."/>
            <person name="James T.Y."/>
            <person name="O'Malley M.A."/>
            <person name="Stajich J.E."/>
            <person name="Spatafora J.W."/>
            <person name="Visel A."/>
            <person name="Grigoriev I.V."/>
        </authorList>
    </citation>
    <scope>NUCLEOTIDE SEQUENCE [LARGE SCALE GENOMIC DNA]</scope>
    <source>
        <strain evidence="3 4">S4</strain>
    </source>
</reference>
<evidence type="ECO:0000313" key="4">
    <source>
        <dbReference type="Proteomes" id="UP000193944"/>
    </source>
</evidence>
<protein>
    <recommendedName>
        <fullName evidence="2">Methyltransferase domain-containing protein</fullName>
    </recommendedName>
</protein>
<gene>
    <name evidence="3" type="ORF">BCR32DRAFT_275835</name>
</gene>
<keyword evidence="4" id="KW-1185">Reference proteome</keyword>
<dbReference type="Pfam" id="PF13649">
    <property type="entry name" value="Methyltransf_25"/>
    <property type="match status" value="1"/>
</dbReference>
<organism evidence="3 4">
    <name type="scientific">Anaeromyces robustus</name>
    <dbReference type="NCBI Taxonomy" id="1754192"/>
    <lineage>
        <taxon>Eukaryota</taxon>
        <taxon>Fungi</taxon>
        <taxon>Fungi incertae sedis</taxon>
        <taxon>Chytridiomycota</taxon>
        <taxon>Chytridiomycota incertae sedis</taxon>
        <taxon>Neocallimastigomycetes</taxon>
        <taxon>Neocallimastigales</taxon>
        <taxon>Neocallimastigaceae</taxon>
        <taxon>Anaeromyces</taxon>
    </lineage>
</organism>
<dbReference type="OrthoDB" id="5596547at2759"/>
<dbReference type="InterPro" id="IPR029063">
    <property type="entry name" value="SAM-dependent_MTases_sf"/>
</dbReference>
<evidence type="ECO:0000256" key="1">
    <source>
        <dbReference type="SAM" id="MobiDB-lite"/>
    </source>
</evidence>
<feature type="region of interest" description="Disordered" evidence="1">
    <location>
        <begin position="198"/>
        <end position="232"/>
    </location>
</feature>
<dbReference type="EMBL" id="MCFG01000027">
    <property type="protein sequence ID" value="ORX86007.1"/>
    <property type="molecule type" value="Genomic_DNA"/>
</dbReference>
<feature type="domain" description="Methyltransferase" evidence="2">
    <location>
        <begin position="700"/>
        <end position="787"/>
    </location>
</feature>
<dbReference type="Gene3D" id="3.40.50.150">
    <property type="entry name" value="Vaccinia Virus protein VP39"/>
    <property type="match status" value="1"/>
</dbReference>
<evidence type="ECO:0000259" key="2">
    <source>
        <dbReference type="Pfam" id="PF13649"/>
    </source>
</evidence>
<dbReference type="AlphaFoldDB" id="A0A1Y1XJR9"/>
<reference evidence="3 4" key="1">
    <citation type="submission" date="2016-08" db="EMBL/GenBank/DDBJ databases">
        <title>A Parts List for Fungal Cellulosomes Revealed by Comparative Genomics.</title>
        <authorList>
            <consortium name="DOE Joint Genome Institute"/>
            <person name="Haitjema C.H."/>
            <person name="Gilmore S.P."/>
            <person name="Henske J.K."/>
            <person name="Solomon K.V."/>
            <person name="De Groot R."/>
            <person name="Kuo A."/>
            <person name="Mondo S.J."/>
            <person name="Salamov A.A."/>
            <person name="Labutti K."/>
            <person name="Zhao Z."/>
            <person name="Chiniquy J."/>
            <person name="Barry K."/>
            <person name="Brewer H.M."/>
            <person name="Purvine S.O."/>
            <person name="Wright A.T."/>
            <person name="Boxma B."/>
            <person name="Van Alen T."/>
            <person name="Hackstein J.H."/>
            <person name="Baker S.E."/>
            <person name="Grigoriev I.V."/>
            <person name="O'Malley M.A."/>
        </authorList>
    </citation>
    <scope>NUCLEOTIDE SEQUENCE [LARGE SCALE GENOMIC DNA]</scope>
    <source>
        <strain evidence="3 4">S4</strain>
    </source>
</reference>
<feature type="compositionally biased region" description="Basic and acidic residues" evidence="1">
    <location>
        <begin position="198"/>
        <end position="208"/>
    </location>
</feature>
<name>A0A1Y1XJR9_9FUNG</name>
<evidence type="ECO:0000313" key="3">
    <source>
        <dbReference type="EMBL" id="ORX86007.1"/>
    </source>
</evidence>
<comment type="caution">
    <text evidence="3">The sequence shown here is derived from an EMBL/GenBank/DDBJ whole genome shotgun (WGS) entry which is preliminary data.</text>
</comment>
<proteinExistence type="predicted"/>
<sequence>MNSFIPSYYYESLEKQQNLYAILEYLYKRIENIKNHPYFDSKNSNFELEFRLRKEYININLNDFILNNNSCQYFEYSYNENKSTRYRIIGNSTYPYSYIKNENENEETMTTTTTTTTKENENVLNKFHYADLSNFFHYLESNETIEITNSLNNHVECIKKLTLYTFYYFIFKISLNMEISLNSPEILCYLNNHNKTESEGLNTKKEYDNDSDIENEDNSDIEDDNDSEIDDNSYSEMKNFIGNEMESDNENDIDNDNEENNIENEYVNNIRVRDVYKRNIEFSKMILENMPPTVKRRRSFLSKNGVRIDMTVFNDISQLEIELSNNINHEKEDIVNMIHTIMFSLDCSNFVLDYLFSLLRNFEFQKPITPSLDILFKEAEKLIHNTFYVAAKTDGFRRLIIIINNLMFSISENLHVEYVGQSHGNDYYIVFDCEFINDIFIPFDVIYYNDDLRNKSYSDRVSILQKLNFQDFNNKIVKKDIIKCYNFADLQNFVISMTQGNDTKSIPNDGIIITDGKSSYYDNLNVYKIKTINTVDLRFDGRYFYAKNTLIKKTKLNLSLSEYKKVCQLYHQHKILYYKKKDESNENYNPTKVNINHYYYQKQIESVNYRLTDKRNVRYRLVREKKIPFIVEINLDHKTFVKVRKDKYTSNSINTFNSILLASYQKINIEIFLPLSTVLMRKYHNRIKQNILNKYRGTLLDIGTGNGGDVHKWKNFRKIICVEPDHEKIKVLNERVSKSEIRNRISILQNTIENVKLNDTYDVVTCFFTLNDLTYSNISDMLENISKNINGIFSVVFFDYDLFTENINSSSITYKKCIDSETSNFTIEIDKSSPIYLIGSLRYAHSECDNIMYINIANSYITHKYENGLNSNHVKEIFEKYGFKILNESTIDTFPFLDKSQLLYTSNIKVMEFSNVNSNNHNH</sequence>
<dbReference type="InterPro" id="IPR041698">
    <property type="entry name" value="Methyltransf_25"/>
</dbReference>
<accession>A0A1Y1XJR9</accession>
<dbReference type="SUPFAM" id="SSF56091">
    <property type="entry name" value="DNA ligase/mRNA capping enzyme, catalytic domain"/>
    <property type="match status" value="1"/>
</dbReference>
<feature type="compositionally biased region" description="Acidic residues" evidence="1">
    <location>
        <begin position="209"/>
        <end position="232"/>
    </location>
</feature>